<dbReference type="AlphaFoldDB" id="A0A9D3MN67"/>
<dbReference type="Proteomes" id="UP001044222">
    <property type="component" value="Unassembled WGS sequence"/>
</dbReference>
<evidence type="ECO:0000259" key="10">
    <source>
        <dbReference type="PROSITE" id="PS50157"/>
    </source>
</evidence>
<evidence type="ECO:0000256" key="4">
    <source>
        <dbReference type="ARBA" id="ARBA00022771"/>
    </source>
</evidence>
<evidence type="ECO:0000313" key="11">
    <source>
        <dbReference type="EMBL" id="KAG5849368.1"/>
    </source>
</evidence>
<evidence type="ECO:0000256" key="6">
    <source>
        <dbReference type="ARBA" id="ARBA00023125"/>
    </source>
</evidence>
<evidence type="ECO:0000256" key="9">
    <source>
        <dbReference type="SAM" id="MobiDB-lite"/>
    </source>
</evidence>
<evidence type="ECO:0000256" key="5">
    <source>
        <dbReference type="ARBA" id="ARBA00022833"/>
    </source>
</evidence>
<keyword evidence="3" id="KW-0677">Repeat</keyword>
<proteinExistence type="predicted"/>
<dbReference type="PROSITE" id="PS50157">
    <property type="entry name" value="ZINC_FINGER_C2H2_2"/>
    <property type="match status" value="2"/>
</dbReference>
<reference evidence="11" key="1">
    <citation type="submission" date="2021-01" db="EMBL/GenBank/DDBJ databases">
        <title>A chromosome-scale assembly of European eel, Anguilla anguilla.</title>
        <authorList>
            <person name="Henkel C."/>
            <person name="Jong-Raadsen S.A."/>
            <person name="Dufour S."/>
            <person name="Weltzien F.-A."/>
            <person name="Palstra A.P."/>
            <person name="Pelster B."/>
            <person name="Spaink H.P."/>
            <person name="Van Den Thillart G.E."/>
            <person name="Jansen H."/>
            <person name="Zahm M."/>
            <person name="Klopp C."/>
            <person name="Cedric C."/>
            <person name="Louis A."/>
            <person name="Berthelot C."/>
            <person name="Parey E."/>
            <person name="Roest Crollius H."/>
            <person name="Montfort J."/>
            <person name="Robinson-Rechavi M."/>
            <person name="Bucao C."/>
            <person name="Bouchez O."/>
            <person name="Gislard M."/>
            <person name="Lluch J."/>
            <person name="Milhes M."/>
            <person name="Lampietro C."/>
            <person name="Lopez Roques C."/>
            <person name="Donnadieu C."/>
            <person name="Braasch I."/>
            <person name="Desvignes T."/>
            <person name="Postlethwait J."/>
            <person name="Bobe J."/>
            <person name="Guiguen Y."/>
            <person name="Dirks R."/>
        </authorList>
    </citation>
    <scope>NUCLEOTIDE SEQUENCE</scope>
    <source>
        <strain evidence="11">Tag_6206</strain>
        <tissue evidence="11">Liver</tissue>
    </source>
</reference>
<evidence type="ECO:0000256" key="1">
    <source>
        <dbReference type="ARBA" id="ARBA00004123"/>
    </source>
</evidence>
<evidence type="ECO:0000256" key="2">
    <source>
        <dbReference type="ARBA" id="ARBA00022723"/>
    </source>
</evidence>
<dbReference type="GO" id="GO:0003677">
    <property type="term" value="F:DNA binding"/>
    <property type="evidence" value="ECO:0007669"/>
    <property type="project" value="UniProtKB-KW"/>
</dbReference>
<feature type="region of interest" description="Disordered" evidence="9">
    <location>
        <begin position="116"/>
        <end position="160"/>
    </location>
</feature>
<accession>A0A9D3MN67</accession>
<keyword evidence="12" id="KW-1185">Reference proteome</keyword>
<dbReference type="InterPro" id="IPR036236">
    <property type="entry name" value="Znf_C2H2_sf"/>
</dbReference>
<evidence type="ECO:0000256" key="8">
    <source>
        <dbReference type="PROSITE-ProRule" id="PRU00042"/>
    </source>
</evidence>
<dbReference type="InterPro" id="IPR013087">
    <property type="entry name" value="Znf_C2H2_type"/>
</dbReference>
<gene>
    <name evidence="11" type="ORF">ANANG_G00109600</name>
</gene>
<evidence type="ECO:0000256" key="3">
    <source>
        <dbReference type="ARBA" id="ARBA00022737"/>
    </source>
</evidence>
<dbReference type="GO" id="GO:0008270">
    <property type="term" value="F:zinc ion binding"/>
    <property type="evidence" value="ECO:0007669"/>
    <property type="project" value="UniProtKB-KW"/>
</dbReference>
<dbReference type="SUPFAM" id="SSF57667">
    <property type="entry name" value="beta-beta-alpha zinc fingers"/>
    <property type="match status" value="1"/>
</dbReference>
<organism evidence="11 12">
    <name type="scientific">Anguilla anguilla</name>
    <name type="common">European freshwater eel</name>
    <name type="synonym">Muraena anguilla</name>
    <dbReference type="NCBI Taxonomy" id="7936"/>
    <lineage>
        <taxon>Eukaryota</taxon>
        <taxon>Metazoa</taxon>
        <taxon>Chordata</taxon>
        <taxon>Craniata</taxon>
        <taxon>Vertebrata</taxon>
        <taxon>Euteleostomi</taxon>
        <taxon>Actinopterygii</taxon>
        <taxon>Neopterygii</taxon>
        <taxon>Teleostei</taxon>
        <taxon>Anguilliformes</taxon>
        <taxon>Anguillidae</taxon>
        <taxon>Anguilla</taxon>
    </lineage>
</organism>
<dbReference type="GO" id="GO:0005634">
    <property type="term" value="C:nucleus"/>
    <property type="evidence" value="ECO:0007669"/>
    <property type="project" value="UniProtKB-SubCell"/>
</dbReference>
<feature type="compositionally biased region" description="Basic residues" evidence="9">
    <location>
        <begin position="120"/>
        <end position="129"/>
    </location>
</feature>
<feature type="domain" description="C2H2-type" evidence="10">
    <location>
        <begin position="24"/>
        <end position="51"/>
    </location>
</feature>
<evidence type="ECO:0000313" key="12">
    <source>
        <dbReference type="Proteomes" id="UP001044222"/>
    </source>
</evidence>
<protein>
    <recommendedName>
        <fullName evidence="10">C2H2-type domain-containing protein</fullName>
    </recommendedName>
</protein>
<keyword evidence="5" id="KW-0862">Zinc</keyword>
<keyword evidence="4 8" id="KW-0863">Zinc-finger</keyword>
<dbReference type="SMART" id="SM00355">
    <property type="entry name" value="ZnF_C2H2"/>
    <property type="match status" value="4"/>
</dbReference>
<comment type="caution">
    <text evidence="11">The sequence shown here is derived from an EMBL/GenBank/DDBJ whole genome shotgun (WGS) entry which is preliminary data.</text>
</comment>
<keyword evidence="7" id="KW-0539">Nucleus</keyword>
<keyword evidence="6" id="KW-0238">DNA-binding</keyword>
<dbReference type="Gene3D" id="3.30.160.60">
    <property type="entry name" value="Classic Zinc Finger"/>
    <property type="match status" value="2"/>
</dbReference>
<evidence type="ECO:0000256" key="7">
    <source>
        <dbReference type="ARBA" id="ARBA00023242"/>
    </source>
</evidence>
<name>A0A9D3MN67_ANGAN</name>
<dbReference type="EMBL" id="JAFIRN010000005">
    <property type="protein sequence ID" value="KAG5849368.1"/>
    <property type="molecule type" value="Genomic_DNA"/>
</dbReference>
<sequence>MTAQTTAAEEKKAAKEAFQGQRVYRCGVCDYTSSSWIGVRNHQRIHSTEKPYSCCSCNFSTTDMNSLRSHMQKHPQEQPTVQLLEQYRCSLCGYACRHPLAEVAHVEARRRPELQLPAGHPRHRPRHFPRLLGPGRSSECRPRRGLHGPAWRNPDPPGTPGAPAPGTEYCVLLFCCCVCGFESLSKERLMEHMNDHQGEIISIILSRDQPAGY</sequence>
<keyword evidence="2" id="KW-0479">Metal-binding</keyword>
<feature type="domain" description="C2H2-type" evidence="10">
    <location>
        <begin position="52"/>
        <end position="79"/>
    </location>
</feature>
<comment type="subcellular location">
    <subcellularLocation>
        <location evidence="1">Nucleus</location>
    </subcellularLocation>
</comment>
<dbReference type="PANTHER" id="PTHR24392">
    <property type="entry name" value="ZINC FINGER PROTEIN"/>
    <property type="match status" value="1"/>
</dbReference>